<feature type="compositionally biased region" description="Basic and acidic residues" evidence="1">
    <location>
        <begin position="952"/>
        <end position="966"/>
    </location>
</feature>
<dbReference type="Proteomes" id="UP000194127">
    <property type="component" value="Unassembled WGS sequence"/>
</dbReference>
<accession>A0A1X6NDU0</accession>
<dbReference type="EMBL" id="KZ110591">
    <property type="protein sequence ID" value="OSX66811.1"/>
    <property type="molecule type" value="Genomic_DNA"/>
</dbReference>
<reference evidence="2 3" key="1">
    <citation type="submission" date="2017-04" db="EMBL/GenBank/DDBJ databases">
        <title>Genome Sequence of the Model Brown-Rot Fungus Postia placenta SB12.</title>
        <authorList>
            <consortium name="DOE Joint Genome Institute"/>
            <person name="Gaskell J."/>
            <person name="Kersten P."/>
            <person name="Larrondo L.F."/>
            <person name="Canessa P."/>
            <person name="Martinez D."/>
            <person name="Hibbett D."/>
            <person name="Schmoll M."/>
            <person name="Kubicek C.P."/>
            <person name="Martinez A.T."/>
            <person name="Yadav J."/>
            <person name="Master E."/>
            <person name="Magnuson J.K."/>
            <person name="James T."/>
            <person name="Yaver D."/>
            <person name="Berka R."/>
            <person name="Labutti K."/>
            <person name="Lipzen A."/>
            <person name="Aerts A."/>
            <person name="Barry K."/>
            <person name="Henrissat B."/>
            <person name="Blanchette R."/>
            <person name="Grigoriev I."/>
            <person name="Cullen D."/>
        </authorList>
    </citation>
    <scope>NUCLEOTIDE SEQUENCE [LARGE SCALE GENOMIC DNA]</scope>
    <source>
        <strain evidence="2 3">MAD-698-R-SB12</strain>
    </source>
</reference>
<dbReference type="AlphaFoldDB" id="A0A1X6NDU0"/>
<dbReference type="OrthoDB" id="2687738at2759"/>
<feature type="compositionally biased region" description="Low complexity" evidence="1">
    <location>
        <begin position="1222"/>
        <end position="1233"/>
    </location>
</feature>
<feature type="compositionally biased region" description="Polar residues" evidence="1">
    <location>
        <begin position="341"/>
        <end position="357"/>
    </location>
</feature>
<feature type="compositionally biased region" description="Polar residues" evidence="1">
    <location>
        <begin position="628"/>
        <end position="638"/>
    </location>
</feature>
<evidence type="ECO:0000313" key="3">
    <source>
        <dbReference type="Proteomes" id="UP000194127"/>
    </source>
</evidence>
<evidence type="ECO:0000256" key="1">
    <source>
        <dbReference type="SAM" id="MobiDB-lite"/>
    </source>
</evidence>
<feature type="compositionally biased region" description="Basic and acidic residues" evidence="1">
    <location>
        <begin position="896"/>
        <end position="907"/>
    </location>
</feature>
<feature type="compositionally biased region" description="Polar residues" evidence="1">
    <location>
        <begin position="124"/>
        <end position="143"/>
    </location>
</feature>
<feature type="compositionally biased region" description="Polar residues" evidence="1">
    <location>
        <begin position="239"/>
        <end position="249"/>
    </location>
</feature>
<gene>
    <name evidence="2" type="ORF">POSPLADRAFT_1130157</name>
</gene>
<feature type="compositionally biased region" description="Acidic residues" evidence="1">
    <location>
        <begin position="316"/>
        <end position="326"/>
    </location>
</feature>
<feature type="compositionally biased region" description="Low complexity" evidence="1">
    <location>
        <begin position="458"/>
        <end position="470"/>
    </location>
</feature>
<feature type="compositionally biased region" description="Pro residues" evidence="1">
    <location>
        <begin position="613"/>
        <end position="624"/>
    </location>
</feature>
<feature type="compositionally biased region" description="Low complexity" evidence="1">
    <location>
        <begin position="250"/>
        <end position="270"/>
    </location>
</feature>
<feature type="compositionally biased region" description="Acidic residues" evidence="1">
    <location>
        <begin position="432"/>
        <end position="444"/>
    </location>
</feature>
<feature type="compositionally biased region" description="Pro residues" evidence="1">
    <location>
        <begin position="211"/>
        <end position="221"/>
    </location>
</feature>
<feature type="compositionally biased region" description="Basic and acidic residues" evidence="1">
    <location>
        <begin position="574"/>
        <end position="583"/>
    </location>
</feature>
<name>A0A1X6NDU0_9APHY</name>
<feature type="compositionally biased region" description="Polar residues" evidence="1">
    <location>
        <begin position="667"/>
        <end position="687"/>
    </location>
</feature>
<protein>
    <submittedName>
        <fullName evidence="2">Uncharacterized protein</fullName>
    </submittedName>
</protein>
<feature type="compositionally biased region" description="Gly residues" evidence="1">
    <location>
        <begin position="1257"/>
        <end position="1267"/>
    </location>
</feature>
<feature type="compositionally biased region" description="Low complexity" evidence="1">
    <location>
        <begin position="746"/>
        <end position="775"/>
    </location>
</feature>
<feature type="compositionally biased region" description="Polar residues" evidence="1">
    <location>
        <begin position="375"/>
        <end position="398"/>
    </location>
</feature>
<feature type="compositionally biased region" description="Polar residues" evidence="1">
    <location>
        <begin position="287"/>
        <end position="298"/>
    </location>
</feature>
<proteinExistence type="predicted"/>
<feature type="region of interest" description="Disordered" evidence="1">
    <location>
        <begin position="1"/>
        <end position="995"/>
    </location>
</feature>
<feature type="compositionally biased region" description="Low complexity" evidence="1">
    <location>
        <begin position="20"/>
        <end position="47"/>
    </location>
</feature>
<dbReference type="RefSeq" id="XP_024343605.1">
    <property type="nucleotide sequence ID" value="XM_024483924.1"/>
</dbReference>
<feature type="compositionally biased region" description="Low complexity" evidence="1">
    <location>
        <begin position="802"/>
        <end position="829"/>
    </location>
</feature>
<feature type="compositionally biased region" description="Polar residues" evidence="1">
    <location>
        <begin position="694"/>
        <end position="717"/>
    </location>
</feature>
<feature type="compositionally biased region" description="Basic and acidic residues" evidence="1">
    <location>
        <begin position="925"/>
        <end position="945"/>
    </location>
</feature>
<feature type="region of interest" description="Disordered" evidence="1">
    <location>
        <begin position="1172"/>
        <end position="1267"/>
    </location>
</feature>
<feature type="compositionally biased region" description="Basic and acidic residues" evidence="1">
    <location>
        <begin position="507"/>
        <end position="542"/>
    </location>
</feature>
<feature type="compositionally biased region" description="Low complexity" evidence="1">
    <location>
        <begin position="153"/>
        <end position="163"/>
    </location>
</feature>
<sequence>MALLGLFSKRDKSRPPPDPASKSTTSSTSDSDQLSVQASVQASSVYSGPNGASSSKLILGFRGKKSHPPPGPHTDDNGFLRPPDLNSHSRPPRFSSSKSESGHDYLGPPPSRSDLFAAYAEPSSARSTRSLPTTTEHNLSHARTNSRDAISLNPQVSPSNTVVPVPPPKKHRGMFAWATRERKKSKVAPPDVVSPDDSFNLKSFRHVRPVSPGPGEVPRPPSSLSVAGMTPPSRPRGSSIASADSSQRISVAAFREAARRSAANSPSPSSTDLARGDVSPVVRPPSGLSQAASPQSGRRSMPRSPVSPTSDTTSSESEEEDDEAEDSAGSSTLRPKRATNAAASGTPRSVGKGTSNELGHRARPTPPRMTPSTSVQSSTSGQESMYNRARASQSTSALMPNAAARRASMLAAAKAVSQDVAGKKPAPKADTSDDSSSDSDDSDDAPLVRFVPPKRPGSAMSNSTSASRSRVPPKPLIDISGLAPPSLYQQASPNDEKAPTPPAKENLSGKERERNKENIKDIGKENERGNEEKELDKDKEKSSLSSTEKPTLNDRLARLAQTVAGGRSSTSHEFPAKDDDKAGRGRQPKRSQTAPVEQFAAFSDPAPAVLRLPPSPVTPQPPSPTRQKQNGRSLSTPNAMEGVKDLSDPAPIVPTPIRERSPPPAFSVTSRPASQLSLASHTLSPASLSGAAATVQSQTHWQALTQSQNTSTMQSPAPSMPSGRAPLIPDNGKPPSRGFTGGGLLASPSPNARSSPAPSSQTSSPAIRAARSRAATVGQKSLKPTMEETAAPVPVRPFALRNTSSGSGAGDASSRVSSSSVSTLSNTSSPAAAPGASRNSQPRLRASTVGPLGAPPVKPFAGPGFRGNSPASSTGESSSGRTPITPVDGSEVSYAPKDREQGKRRTDATAARRAHRKNASVTFNEPERERERGRDAREEQKEERAAASASAEESRRRERRRSEAKAALELGRIVNGHGPTVNDDDDDEDRPLNNMPPRMSMMSSMMGGLSPSPMAPMNPGMNSASPMQWQTQPGMLSPQQFMYPNMPPNADPAFLAAHQQAMMFAKQAFQMAVAQQAMAAAEEEWERGSTVAASMVGGSGGRGFGTPSMSPMYPNQAGFGMGMGGMGGMGMPMQGGWGGMMFPNSAQSMYAGSVAGSELGVNGRGVGWGSRSAYGDPSGNDRSSMAFRGSAYGFQPAPMPSRPESFGQAGQQIRPGPRPRTRTAPTGDAPAATSGANKRQPPPSSWKAEAAPHPGRHQGGGRALWRL</sequence>
<feature type="compositionally biased region" description="Low complexity" evidence="1">
    <location>
        <begin position="402"/>
        <end position="415"/>
    </location>
</feature>
<keyword evidence="3" id="KW-1185">Reference proteome</keyword>
<organism evidence="2 3">
    <name type="scientific">Postia placenta MAD-698-R-SB12</name>
    <dbReference type="NCBI Taxonomy" id="670580"/>
    <lineage>
        <taxon>Eukaryota</taxon>
        <taxon>Fungi</taxon>
        <taxon>Dikarya</taxon>
        <taxon>Basidiomycota</taxon>
        <taxon>Agaricomycotina</taxon>
        <taxon>Agaricomycetes</taxon>
        <taxon>Polyporales</taxon>
        <taxon>Adustoporiaceae</taxon>
        <taxon>Rhodonia</taxon>
    </lineage>
</organism>
<feature type="compositionally biased region" description="Low complexity" evidence="1">
    <location>
        <begin position="867"/>
        <end position="880"/>
    </location>
</feature>
<dbReference type="GeneID" id="36328873"/>
<feature type="compositionally biased region" description="Polar residues" evidence="1">
    <location>
        <begin position="86"/>
        <end position="99"/>
    </location>
</feature>
<dbReference type="STRING" id="670580.A0A1X6NDU0"/>
<evidence type="ECO:0000313" key="2">
    <source>
        <dbReference type="EMBL" id="OSX66811.1"/>
    </source>
</evidence>